<dbReference type="Proteomes" id="UP001056384">
    <property type="component" value="Chromosome 12"/>
</dbReference>
<accession>A0A9Q9B6X6</accession>
<evidence type="ECO:0000313" key="2">
    <source>
        <dbReference type="EMBL" id="USW59380.1"/>
    </source>
</evidence>
<keyword evidence="3" id="KW-1185">Reference proteome</keyword>
<feature type="compositionally biased region" description="Gly residues" evidence="1">
    <location>
        <begin position="281"/>
        <end position="293"/>
    </location>
</feature>
<dbReference type="EMBL" id="CP099429">
    <property type="protein sequence ID" value="USW59380.1"/>
    <property type="molecule type" value="Genomic_DNA"/>
</dbReference>
<feature type="compositionally biased region" description="Polar residues" evidence="1">
    <location>
        <begin position="59"/>
        <end position="69"/>
    </location>
</feature>
<proteinExistence type="predicted"/>
<sequence length="293" mass="30151">MSNAPTLIDLPPPPSDPQTPSEVPSRSGTPNSTTTSMSELSTVAIKDGHRGHLPHHQHSQGPSGLSNQLDAERADRISRLAGLERVTTARNPQTPGSTGNLTPGGMQGIQQAQPTVSYFDSTGNPTIGRERSTVGSASATGSVGARTTWAGSEAGGDYDKMSESQDMDMDTSSVGGMSDAADRDTGSLVGFGEGARTPARQSTVGPSSSLPGSRGGPGSTPTASQSRFIDGMTYDEGVVDTSSGGYGRTGQQEAERIMRENMNTTSDDRMGSSGSNLGRQQGPGGLGRSGFEK</sequence>
<evidence type="ECO:0000256" key="1">
    <source>
        <dbReference type="SAM" id="MobiDB-lite"/>
    </source>
</evidence>
<evidence type="ECO:0000313" key="3">
    <source>
        <dbReference type="Proteomes" id="UP001056384"/>
    </source>
</evidence>
<feature type="region of interest" description="Disordered" evidence="1">
    <location>
        <begin position="1"/>
        <end position="293"/>
    </location>
</feature>
<feature type="compositionally biased region" description="Polar residues" evidence="1">
    <location>
        <begin position="88"/>
        <end position="101"/>
    </location>
</feature>
<organism evidence="2 3">
    <name type="scientific">Septoria linicola</name>
    <dbReference type="NCBI Taxonomy" id="215465"/>
    <lineage>
        <taxon>Eukaryota</taxon>
        <taxon>Fungi</taxon>
        <taxon>Dikarya</taxon>
        <taxon>Ascomycota</taxon>
        <taxon>Pezizomycotina</taxon>
        <taxon>Dothideomycetes</taxon>
        <taxon>Dothideomycetidae</taxon>
        <taxon>Mycosphaerellales</taxon>
        <taxon>Mycosphaerellaceae</taxon>
        <taxon>Septoria</taxon>
    </lineage>
</organism>
<name>A0A9Q9B6X6_9PEZI</name>
<protein>
    <submittedName>
        <fullName evidence="2">Uncharacterized protein</fullName>
    </submittedName>
</protein>
<gene>
    <name evidence="2" type="ORF">Slin15195_G126990</name>
</gene>
<feature type="compositionally biased region" description="Basic residues" evidence="1">
    <location>
        <begin position="49"/>
        <end position="58"/>
    </location>
</feature>
<feature type="compositionally biased region" description="Polar residues" evidence="1">
    <location>
        <begin position="108"/>
        <end position="125"/>
    </location>
</feature>
<feature type="compositionally biased region" description="Polar residues" evidence="1">
    <location>
        <begin position="22"/>
        <end position="41"/>
    </location>
</feature>
<dbReference type="AlphaFoldDB" id="A0A9Q9B6X6"/>
<reference evidence="2" key="1">
    <citation type="submission" date="2022-06" db="EMBL/GenBank/DDBJ databases">
        <title>Complete genome sequences of two strains of the flax pathogen Septoria linicola.</title>
        <authorList>
            <person name="Lapalu N."/>
            <person name="Simon A."/>
            <person name="Demenou B."/>
            <person name="Paumier D."/>
            <person name="Guillot M.-P."/>
            <person name="Gout L."/>
            <person name="Valade R."/>
        </authorList>
    </citation>
    <scope>NUCLEOTIDE SEQUENCE</scope>
    <source>
        <strain evidence="2">SE15195</strain>
    </source>
</reference>